<dbReference type="Gene3D" id="3.30.565.10">
    <property type="entry name" value="Histidine kinase-like ATPase, C-terminal domain"/>
    <property type="match status" value="1"/>
</dbReference>
<comment type="subcellular location">
    <subcellularLocation>
        <location evidence="2">Cell inner membrane</location>
        <topology evidence="2">Multi-pass membrane protein</topology>
    </subcellularLocation>
</comment>
<feature type="transmembrane region" description="Helical" evidence="15">
    <location>
        <begin position="194"/>
        <end position="215"/>
    </location>
</feature>
<dbReference type="SMART" id="SM00388">
    <property type="entry name" value="HisKA"/>
    <property type="match status" value="1"/>
</dbReference>
<evidence type="ECO:0000256" key="13">
    <source>
        <dbReference type="ARBA" id="ARBA00023012"/>
    </source>
</evidence>
<evidence type="ECO:0000256" key="5">
    <source>
        <dbReference type="ARBA" id="ARBA00022519"/>
    </source>
</evidence>
<dbReference type="SMART" id="SM00304">
    <property type="entry name" value="HAMP"/>
    <property type="match status" value="1"/>
</dbReference>
<evidence type="ECO:0000256" key="7">
    <source>
        <dbReference type="ARBA" id="ARBA00022679"/>
    </source>
</evidence>
<proteinExistence type="predicted"/>
<evidence type="ECO:0000313" key="19">
    <source>
        <dbReference type="Proteomes" id="UP000644699"/>
    </source>
</evidence>
<gene>
    <name evidence="18" type="ORF">GCM10011390_42840</name>
</gene>
<evidence type="ECO:0000256" key="9">
    <source>
        <dbReference type="ARBA" id="ARBA00022741"/>
    </source>
</evidence>
<keyword evidence="6" id="KW-0597">Phosphoprotein</keyword>
<sequence>MSLIERLRNEGLEGWRRLFPRPKPIDVMQGPLRNLPRWFGRQLPKGLYGRSLIIIIAPMVLLQSVVAFVFMERHWQMVTQRLSVATVRDIAAVIDMIETFPQNTDFAEVKRIAEDRLDLDIDVLPPNPLPAPRRSDIFDILDGILSDQIRDQISRPFWIDTSSINRIVEIRIQLPNHVLRVFARRSAAYASNTHIFIVWMVGTSLVLLLIAILFLRNQIRPIQALANAAESFGRGQPTPPEFRPSGASEVRRASLAFLQMRDRIERQIEQRTQMLNGVSHDLRTILTRFRLQLEFMEDSEDRRELQRDVAEMQRMLEGYLAFARDEQGEDVGELDLELMLQRLEDDATRKGKTVTAEVLGDPLIAVRPDSFTRLVTNLVSNATRHADRVNVSARREGRWLTVAVEDDGPGIPAEKREEVFKPFVRLDTARNIDAGGTGLGLSIARDIARSHGGDILLSESGLGGLRALVRIPA</sequence>
<feature type="domain" description="HAMP" evidence="17">
    <location>
        <begin position="216"/>
        <end position="269"/>
    </location>
</feature>
<dbReference type="PANTHER" id="PTHR44936">
    <property type="entry name" value="SENSOR PROTEIN CREC"/>
    <property type="match status" value="1"/>
</dbReference>
<dbReference type="GO" id="GO:0005524">
    <property type="term" value="F:ATP binding"/>
    <property type="evidence" value="ECO:0007669"/>
    <property type="project" value="UniProtKB-KW"/>
</dbReference>
<organism evidence="18 19">
    <name type="scientific">Aureimonas endophytica</name>
    <dbReference type="NCBI Taxonomy" id="2027858"/>
    <lineage>
        <taxon>Bacteria</taxon>
        <taxon>Pseudomonadati</taxon>
        <taxon>Pseudomonadota</taxon>
        <taxon>Alphaproteobacteria</taxon>
        <taxon>Hyphomicrobiales</taxon>
        <taxon>Aurantimonadaceae</taxon>
        <taxon>Aureimonas</taxon>
    </lineage>
</organism>
<feature type="domain" description="Histidine kinase" evidence="16">
    <location>
        <begin position="277"/>
        <end position="473"/>
    </location>
</feature>
<comment type="caution">
    <text evidence="18">The sequence shown here is derived from an EMBL/GenBank/DDBJ whole genome shotgun (WGS) entry which is preliminary data.</text>
</comment>
<dbReference type="InterPro" id="IPR050980">
    <property type="entry name" value="2C_sensor_his_kinase"/>
</dbReference>
<dbReference type="InterPro" id="IPR036097">
    <property type="entry name" value="HisK_dim/P_sf"/>
</dbReference>
<keyword evidence="14 15" id="KW-0472">Membrane</keyword>
<dbReference type="InterPro" id="IPR003594">
    <property type="entry name" value="HATPase_dom"/>
</dbReference>
<dbReference type="GO" id="GO:0000155">
    <property type="term" value="F:phosphorelay sensor kinase activity"/>
    <property type="evidence" value="ECO:0007669"/>
    <property type="project" value="InterPro"/>
</dbReference>
<dbReference type="Pfam" id="PF02518">
    <property type="entry name" value="HATPase_c"/>
    <property type="match status" value="1"/>
</dbReference>
<dbReference type="PROSITE" id="PS50885">
    <property type="entry name" value="HAMP"/>
    <property type="match status" value="1"/>
</dbReference>
<keyword evidence="8 15" id="KW-0812">Transmembrane</keyword>
<dbReference type="Pfam" id="PF00672">
    <property type="entry name" value="HAMP"/>
    <property type="match status" value="1"/>
</dbReference>
<dbReference type="InterPro" id="IPR003661">
    <property type="entry name" value="HisK_dim/P_dom"/>
</dbReference>
<dbReference type="InterPro" id="IPR004358">
    <property type="entry name" value="Sig_transdc_His_kin-like_C"/>
</dbReference>
<keyword evidence="10 18" id="KW-0418">Kinase</keyword>
<evidence type="ECO:0000259" key="17">
    <source>
        <dbReference type="PROSITE" id="PS50885"/>
    </source>
</evidence>
<evidence type="ECO:0000256" key="4">
    <source>
        <dbReference type="ARBA" id="ARBA00022475"/>
    </source>
</evidence>
<evidence type="ECO:0000256" key="1">
    <source>
        <dbReference type="ARBA" id="ARBA00000085"/>
    </source>
</evidence>
<keyword evidence="7" id="KW-0808">Transferase</keyword>
<reference evidence="18" key="2">
    <citation type="submission" date="2020-09" db="EMBL/GenBank/DDBJ databases">
        <authorList>
            <person name="Sun Q."/>
            <person name="Zhou Y."/>
        </authorList>
    </citation>
    <scope>NUCLEOTIDE SEQUENCE</scope>
    <source>
        <strain evidence="18">CGMCC 1.15367</strain>
    </source>
</reference>
<evidence type="ECO:0000256" key="2">
    <source>
        <dbReference type="ARBA" id="ARBA00004429"/>
    </source>
</evidence>
<dbReference type="Gene3D" id="1.10.287.130">
    <property type="match status" value="1"/>
</dbReference>
<dbReference type="SMART" id="SM00387">
    <property type="entry name" value="HATPase_c"/>
    <property type="match status" value="1"/>
</dbReference>
<feature type="transmembrane region" description="Helical" evidence="15">
    <location>
        <begin position="47"/>
        <end position="71"/>
    </location>
</feature>
<reference evidence="18" key="1">
    <citation type="journal article" date="2014" name="Int. J. Syst. Evol. Microbiol.">
        <title>Complete genome sequence of Corynebacterium casei LMG S-19264T (=DSM 44701T), isolated from a smear-ripened cheese.</title>
        <authorList>
            <consortium name="US DOE Joint Genome Institute (JGI-PGF)"/>
            <person name="Walter F."/>
            <person name="Albersmeier A."/>
            <person name="Kalinowski J."/>
            <person name="Ruckert C."/>
        </authorList>
    </citation>
    <scope>NUCLEOTIDE SEQUENCE</scope>
    <source>
        <strain evidence="18">CGMCC 1.15367</strain>
    </source>
</reference>
<keyword evidence="12 15" id="KW-1133">Transmembrane helix</keyword>
<protein>
    <recommendedName>
        <fullName evidence="3">histidine kinase</fullName>
        <ecNumber evidence="3">2.7.13.3</ecNumber>
    </recommendedName>
</protein>
<evidence type="ECO:0000313" key="18">
    <source>
        <dbReference type="EMBL" id="GGE19091.1"/>
    </source>
</evidence>
<name>A0A917EAE0_9HYPH</name>
<dbReference type="EMBL" id="BMIQ01000008">
    <property type="protein sequence ID" value="GGE19091.1"/>
    <property type="molecule type" value="Genomic_DNA"/>
</dbReference>
<dbReference type="InterPro" id="IPR036890">
    <property type="entry name" value="HATPase_C_sf"/>
</dbReference>
<evidence type="ECO:0000256" key="3">
    <source>
        <dbReference type="ARBA" id="ARBA00012438"/>
    </source>
</evidence>
<evidence type="ECO:0000256" key="14">
    <source>
        <dbReference type="ARBA" id="ARBA00023136"/>
    </source>
</evidence>
<dbReference type="InterPro" id="IPR003660">
    <property type="entry name" value="HAMP_dom"/>
</dbReference>
<keyword evidence="13" id="KW-0902">Two-component regulatory system</keyword>
<dbReference type="CDD" id="cd00082">
    <property type="entry name" value="HisKA"/>
    <property type="match status" value="1"/>
</dbReference>
<dbReference type="GO" id="GO:0005886">
    <property type="term" value="C:plasma membrane"/>
    <property type="evidence" value="ECO:0007669"/>
    <property type="project" value="UniProtKB-SubCell"/>
</dbReference>
<dbReference type="AlphaFoldDB" id="A0A917EAE0"/>
<dbReference type="SUPFAM" id="SSF47384">
    <property type="entry name" value="Homodimeric domain of signal transducing histidine kinase"/>
    <property type="match status" value="1"/>
</dbReference>
<evidence type="ECO:0000259" key="16">
    <source>
        <dbReference type="PROSITE" id="PS50109"/>
    </source>
</evidence>
<dbReference type="Pfam" id="PF00512">
    <property type="entry name" value="HisKA"/>
    <property type="match status" value="1"/>
</dbReference>
<keyword evidence="5" id="KW-0997">Cell inner membrane</keyword>
<accession>A0A917EAE0</accession>
<dbReference type="PRINTS" id="PR00344">
    <property type="entry name" value="BCTRLSENSOR"/>
</dbReference>
<keyword evidence="19" id="KW-1185">Reference proteome</keyword>
<evidence type="ECO:0000256" key="10">
    <source>
        <dbReference type="ARBA" id="ARBA00022777"/>
    </source>
</evidence>
<keyword evidence="9" id="KW-0547">Nucleotide-binding</keyword>
<dbReference type="SUPFAM" id="SSF55874">
    <property type="entry name" value="ATPase domain of HSP90 chaperone/DNA topoisomerase II/histidine kinase"/>
    <property type="match status" value="1"/>
</dbReference>
<dbReference type="InterPro" id="IPR005467">
    <property type="entry name" value="His_kinase_dom"/>
</dbReference>
<keyword evidence="4" id="KW-1003">Cell membrane</keyword>
<evidence type="ECO:0000256" key="11">
    <source>
        <dbReference type="ARBA" id="ARBA00022840"/>
    </source>
</evidence>
<dbReference type="Proteomes" id="UP000644699">
    <property type="component" value="Unassembled WGS sequence"/>
</dbReference>
<dbReference type="PROSITE" id="PS50109">
    <property type="entry name" value="HIS_KIN"/>
    <property type="match status" value="1"/>
</dbReference>
<evidence type="ECO:0000256" key="6">
    <source>
        <dbReference type="ARBA" id="ARBA00022553"/>
    </source>
</evidence>
<comment type="catalytic activity">
    <reaction evidence="1">
        <text>ATP + protein L-histidine = ADP + protein N-phospho-L-histidine.</text>
        <dbReference type="EC" id="2.7.13.3"/>
    </reaction>
</comment>
<evidence type="ECO:0000256" key="12">
    <source>
        <dbReference type="ARBA" id="ARBA00022989"/>
    </source>
</evidence>
<dbReference type="EC" id="2.7.13.3" evidence="3"/>
<dbReference type="PANTHER" id="PTHR44936:SF5">
    <property type="entry name" value="SENSOR HISTIDINE KINASE ENVZ"/>
    <property type="match status" value="1"/>
</dbReference>
<evidence type="ECO:0000256" key="8">
    <source>
        <dbReference type="ARBA" id="ARBA00022692"/>
    </source>
</evidence>
<evidence type="ECO:0000256" key="15">
    <source>
        <dbReference type="SAM" id="Phobius"/>
    </source>
</evidence>
<keyword evidence="11" id="KW-0067">ATP-binding</keyword>